<gene>
    <name evidence="1" type="ORF">VJ920_03490</name>
</gene>
<dbReference type="RefSeq" id="WP_326439595.1">
    <property type="nucleotide sequence ID" value="NZ_JAYMFH010000003.1"/>
</dbReference>
<reference evidence="1 2" key="1">
    <citation type="submission" date="2024-01" db="EMBL/GenBank/DDBJ databases">
        <title>novel species in genus Adlercreutzia.</title>
        <authorList>
            <person name="Liu X."/>
        </authorList>
    </citation>
    <scope>NUCLEOTIDE SEQUENCE [LARGE SCALE GENOMIC DNA]</scope>
    <source>
        <strain evidence="1 2">R22</strain>
    </source>
</reference>
<proteinExistence type="predicted"/>
<name>A0ABU6IX00_9ACTN</name>
<comment type="caution">
    <text evidence="1">The sequence shown here is derived from an EMBL/GenBank/DDBJ whole genome shotgun (WGS) entry which is preliminary data.</text>
</comment>
<protein>
    <submittedName>
        <fullName evidence="1">Uncharacterized protein</fullName>
    </submittedName>
</protein>
<evidence type="ECO:0000313" key="2">
    <source>
        <dbReference type="Proteomes" id="UP001343724"/>
    </source>
</evidence>
<accession>A0ABU6IX00</accession>
<dbReference type="EMBL" id="JAYMFH010000003">
    <property type="protein sequence ID" value="MEC4294372.1"/>
    <property type="molecule type" value="Genomic_DNA"/>
</dbReference>
<keyword evidence="2" id="KW-1185">Reference proteome</keyword>
<evidence type="ECO:0000313" key="1">
    <source>
        <dbReference type="EMBL" id="MEC4294372.1"/>
    </source>
</evidence>
<dbReference type="Proteomes" id="UP001343724">
    <property type="component" value="Unassembled WGS sequence"/>
</dbReference>
<sequence length="66" mass="7297">MTKKLITVCDRCGRDMSEHVNGVSMRVKRHTSTYASDDIVRTYDLCKTCGTAMIDVINGVLDGDAE</sequence>
<organism evidence="1 2">
    <name type="scientific">Adlercreutzia shanghongiae</name>
    <dbReference type="NCBI Taxonomy" id="3111773"/>
    <lineage>
        <taxon>Bacteria</taxon>
        <taxon>Bacillati</taxon>
        <taxon>Actinomycetota</taxon>
        <taxon>Coriobacteriia</taxon>
        <taxon>Eggerthellales</taxon>
        <taxon>Eggerthellaceae</taxon>
        <taxon>Adlercreutzia</taxon>
    </lineage>
</organism>